<keyword evidence="10" id="KW-1185">Reference proteome</keyword>
<dbReference type="PANTHER" id="PTHR15492">
    <property type="entry name" value="CYCLIN D1-BINDING PROTEIN 1"/>
    <property type="match status" value="1"/>
</dbReference>
<evidence type="ECO:0000256" key="6">
    <source>
        <dbReference type="ARBA" id="ARBA00023306"/>
    </source>
</evidence>
<name>A0A8H5B2Y8_9AGAR</name>
<dbReference type="AlphaFoldDB" id="A0A8H5B2Y8"/>
<proteinExistence type="inferred from homology"/>
<dbReference type="GO" id="GO:0005737">
    <property type="term" value="C:cytoplasm"/>
    <property type="evidence" value="ECO:0007669"/>
    <property type="project" value="UniProtKB-SubCell"/>
</dbReference>
<dbReference type="Pfam" id="PF20936">
    <property type="entry name" value="GCIP_C"/>
    <property type="match status" value="1"/>
</dbReference>
<accession>A0A8H5B2Y8</accession>
<keyword evidence="5" id="KW-0539">Nucleus</keyword>
<reference evidence="9 10" key="1">
    <citation type="journal article" date="2020" name="ISME J.">
        <title>Uncovering the hidden diversity of litter-decomposition mechanisms in mushroom-forming fungi.</title>
        <authorList>
            <person name="Floudas D."/>
            <person name="Bentzer J."/>
            <person name="Ahren D."/>
            <person name="Johansson T."/>
            <person name="Persson P."/>
            <person name="Tunlid A."/>
        </authorList>
    </citation>
    <scope>NUCLEOTIDE SEQUENCE [LARGE SCALE GENOMIC DNA]</scope>
    <source>
        <strain evidence="9 10">CBS 175.51</strain>
    </source>
</reference>
<evidence type="ECO:0000256" key="3">
    <source>
        <dbReference type="ARBA" id="ARBA00008940"/>
    </source>
</evidence>
<evidence type="ECO:0000313" key="10">
    <source>
        <dbReference type="Proteomes" id="UP000541558"/>
    </source>
</evidence>
<comment type="caution">
    <text evidence="9">The sequence shown here is derived from an EMBL/GenBank/DDBJ whole genome shotgun (WGS) entry which is preliminary data.</text>
</comment>
<evidence type="ECO:0008006" key="11">
    <source>
        <dbReference type="Google" id="ProtNLM"/>
    </source>
</evidence>
<dbReference type="InterPro" id="IPR049317">
    <property type="entry name" value="GCIP-like_N"/>
</dbReference>
<evidence type="ECO:0000259" key="8">
    <source>
        <dbReference type="Pfam" id="PF20936"/>
    </source>
</evidence>
<dbReference type="InterPro" id="IPR026907">
    <property type="entry name" value="GCIP-like"/>
</dbReference>
<evidence type="ECO:0000256" key="2">
    <source>
        <dbReference type="ARBA" id="ARBA00004496"/>
    </source>
</evidence>
<evidence type="ECO:0000313" key="9">
    <source>
        <dbReference type="EMBL" id="KAF5315800.1"/>
    </source>
</evidence>
<evidence type="ECO:0000256" key="1">
    <source>
        <dbReference type="ARBA" id="ARBA00004123"/>
    </source>
</evidence>
<comment type="similarity">
    <text evidence="3">Belongs to the CCNDBP1 family.</text>
</comment>
<organism evidence="9 10">
    <name type="scientific">Ephemerocybe angulata</name>
    <dbReference type="NCBI Taxonomy" id="980116"/>
    <lineage>
        <taxon>Eukaryota</taxon>
        <taxon>Fungi</taxon>
        <taxon>Dikarya</taxon>
        <taxon>Basidiomycota</taxon>
        <taxon>Agaricomycotina</taxon>
        <taxon>Agaricomycetes</taxon>
        <taxon>Agaricomycetidae</taxon>
        <taxon>Agaricales</taxon>
        <taxon>Agaricineae</taxon>
        <taxon>Psathyrellaceae</taxon>
        <taxon>Ephemerocybe</taxon>
    </lineage>
</organism>
<keyword evidence="4" id="KW-0963">Cytoplasm</keyword>
<dbReference type="PANTHER" id="PTHR15492:SF1">
    <property type="entry name" value="CYCLIN-D1-BINDING PROTEIN 1"/>
    <property type="match status" value="1"/>
</dbReference>
<sequence length="375" mass="40457">MSDKQNDQADSLTNYPAIVSLTVLKETCSDALASIAAADGVVPDDLSDLQDSDFTVIRKDFISLLAYLYSATTKTALSLKPSSPTYSASLTPLKDLSTNVSRLSSNVRLVRKEHGATVLKELQSSAQSVVSAIQNLAQTLLTVSSPGKEGEEYLAKVGEIHHAIEQIRGTGGLSNNNVAAVHKVWLADQASLVDALQELKEIAESGEDDEDFDDGWNELGVEPSPKLTEEELRRLNKVESILKLCNLLHKNVIKKVLSAPLQGLASHKDVNPIVDELASDSAALPAAVDDLVSTIYSPQDVTDMVEQLQSLSGVVLGIQSHLNALFGLDPVAELFKQSLTSSGKKTPDVKKWFDTCFEEIKSLTTQLSNSLQDSQ</sequence>
<evidence type="ECO:0000256" key="4">
    <source>
        <dbReference type="ARBA" id="ARBA00022490"/>
    </source>
</evidence>
<feature type="domain" description="Cyclin-D1-binding protein 1-like C-terminal" evidence="8">
    <location>
        <begin position="213"/>
        <end position="315"/>
    </location>
</feature>
<dbReference type="Proteomes" id="UP000541558">
    <property type="component" value="Unassembled WGS sequence"/>
</dbReference>
<dbReference type="EMBL" id="JAACJK010000220">
    <property type="protein sequence ID" value="KAF5315800.1"/>
    <property type="molecule type" value="Genomic_DNA"/>
</dbReference>
<dbReference type="Gene3D" id="1.20.1410.10">
    <property type="entry name" value="I/LWEQ domain"/>
    <property type="match status" value="1"/>
</dbReference>
<dbReference type="Gene3D" id="1.20.1420.10">
    <property type="entry name" value="Talin, central domain"/>
    <property type="match status" value="1"/>
</dbReference>
<dbReference type="InterPro" id="IPR049318">
    <property type="entry name" value="GCIP_C"/>
</dbReference>
<dbReference type="OrthoDB" id="41588at2759"/>
<feature type="domain" description="Cyclin-D1-binding protein 1-like N-terminal" evidence="7">
    <location>
        <begin position="62"/>
        <end position="204"/>
    </location>
</feature>
<dbReference type="GO" id="GO:0005634">
    <property type="term" value="C:nucleus"/>
    <property type="evidence" value="ECO:0007669"/>
    <property type="project" value="UniProtKB-SubCell"/>
</dbReference>
<keyword evidence="6" id="KW-0131">Cell cycle</keyword>
<dbReference type="Pfam" id="PF13324">
    <property type="entry name" value="GCIP_N"/>
    <property type="match status" value="1"/>
</dbReference>
<evidence type="ECO:0000259" key="7">
    <source>
        <dbReference type="Pfam" id="PF13324"/>
    </source>
</evidence>
<evidence type="ECO:0000256" key="5">
    <source>
        <dbReference type="ARBA" id="ARBA00023242"/>
    </source>
</evidence>
<protein>
    <recommendedName>
        <fullName evidence="11">Cyclin-D1-binding protein 1</fullName>
    </recommendedName>
</protein>
<comment type="subcellular location">
    <subcellularLocation>
        <location evidence="2">Cytoplasm</location>
    </subcellularLocation>
    <subcellularLocation>
        <location evidence="1">Nucleus</location>
    </subcellularLocation>
</comment>
<gene>
    <name evidence="9" type="ORF">D9611_004690</name>
</gene>